<feature type="region of interest" description="Disordered" evidence="1">
    <location>
        <begin position="1"/>
        <end position="31"/>
    </location>
</feature>
<dbReference type="AlphaFoldDB" id="A0AAE1GM38"/>
<organism evidence="2 3">
    <name type="scientific">Petrolisthes cinctipes</name>
    <name type="common">Flat porcelain crab</name>
    <dbReference type="NCBI Taxonomy" id="88211"/>
    <lineage>
        <taxon>Eukaryota</taxon>
        <taxon>Metazoa</taxon>
        <taxon>Ecdysozoa</taxon>
        <taxon>Arthropoda</taxon>
        <taxon>Crustacea</taxon>
        <taxon>Multicrustacea</taxon>
        <taxon>Malacostraca</taxon>
        <taxon>Eumalacostraca</taxon>
        <taxon>Eucarida</taxon>
        <taxon>Decapoda</taxon>
        <taxon>Pleocyemata</taxon>
        <taxon>Anomura</taxon>
        <taxon>Galatheoidea</taxon>
        <taxon>Porcellanidae</taxon>
        <taxon>Petrolisthes</taxon>
    </lineage>
</organism>
<dbReference type="EMBL" id="JAWQEG010000113">
    <property type="protein sequence ID" value="KAK3894410.1"/>
    <property type="molecule type" value="Genomic_DNA"/>
</dbReference>
<sequence length="89" mass="9580">MPASVPTHLQAHLKPSCSSSSPHTRPTCHSAKPLTSRLTCQLSGMGGALVARVTSHGPTSRSQWEGVLEVYYSIMVVYKSGHLHVVSLR</sequence>
<protein>
    <submittedName>
        <fullName evidence="2">Uncharacterized protein</fullName>
    </submittedName>
</protein>
<evidence type="ECO:0000256" key="1">
    <source>
        <dbReference type="SAM" id="MobiDB-lite"/>
    </source>
</evidence>
<accession>A0AAE1GM38</accession>
<dbReference type="Proteomes" id="UP001286313">
    <property type="component" value="Unassembled WGS sequence"/>
</dbReference>
<evidence type="ECO:0000313" key="3">
    <source>
        <dbReference type="Proteomes" id="UP001286313"/>
    </source>
</evidence>
<comment type="caution">
    <text evidence="2">The sequence shown here is derived from an EMBL/GenBank/DDBJ whole genome shotgun (WGS) entry which is preliminary data.</text>
</comment>
<keyword evidence="3" id="KW-1185">Reference proteome</keyword>
<evidence type="ECO:0000313" key="2">
    <source>
        <dbReference type="EMBL" id="KAK3894410.1"/>
    </source>
</evidence>
<reference evidence="2" key="1">
    <citation type="submission" date="2023-10" db="EMBL/GenBank/DDBJ databases">
        <title>Genome assemblies of two species of porcelain crab, Petrolisthes cinctipes and Petrolisthes manimaculis (Anomura: Porcellanidae).</title>
        <authorList>
            <person name="Angst P."/>
        </authorList>
    </citation>
    <scope>NUCLEOTIDE SEQUENCE</scope>
    <source>
        <strain evidence="2">PB745_01</strain>
        <tissue evidence="2">Gill</tissue>
    </source>
</reference>
<gene>
    <name evidence="2" type="ORF">Pcinc_001870</name>
</gene>
<proteinExistence type="predicted"/>
<name>A0AAE1GM38_PETCI</name>